<dbReference type="EMBL" id="JPKY01000028">
    <property type="protein sequence ID" value="KFH45724.1"/>
    <property type="molecule type" value="Genomic_DNA"/>
</dbReference>
<proteinExistence type="predicted"/>
<dbReference type="Proteomes" id="UP000029964">
    <property type="component" value="Unassembled WGS sequence"/>
</dbReference>
<dbReference type="GO" id="GO:0000175">
    <property type="term" value="F:3'-5'-RNA exonuclease activity"/>
    <property type="evidence" value="ECO:0007669"/>
    <property type="project" value="TreeGrafter"/>
</dbReference>
<reference evidence="5" key="1">
    <citation type="journal article" date="2014" name="Genome Announc.">
        <title>Genome sequence and annotation of Acremonium chrysogenum, producer of the beta-lactam antibiotic cephalosporin C.</title>
        <authorList>
            <person name="Terfehr D."/>
            <person name="Dahlmann T.A."/>
            <person name="Specht T."/>
            <person name="Zadra I."/>
            <person name="Kuernsteiner H."/>
            <person name="Kueck U."/>
        </authorList>
    </citation>
    <scope>NUCLEOTIDE SEQUENCE [LARGE SCALE GENOMIC DNA]</scope>
    <source>
        <strain evidence="5">ATCC 11550 / CBS 779.69 / DSM 880 / IAM 14645 / JCM 23072 / IMI 49137</strain>
    </source>
</reference>
<evidence type="ECO:0000256" key="2">
    <source>
        <dbReference type="SAM" id="SignalP"/>
    </source>
</evidence>
<dbReference type="CDD" id="cd09083">
    <property type="entry name" value="EEP-1"/>
    <property type="match status" value="1"/>
</dbReference>
<evidence type="ECO:0000256" key="1">
    <source>
        <dbReference type="SAM" id="MobiDB-lite"/>
    </source>
</evidence>
<protein>
    <recommendedName>
        <fullName evidence="3">Endonuclease/exonuclease/phosphatase domain-containing protein</fullName>
    </recommendedName>
</protein>
<feature type="signal peptide" evidence="2">
    <location>
        <begin position="1"/>
        <end position="18"/>
    </location>
</feature>
<dbReference type="PANTHER" id="PTHR12121:SF36">
    <property type="entry name" value="ENDONUCLEASE_EXONUCLEASE_PHOSPHATASE DOMAIN-CONTAINING PROTEIN"/>
    <property type="match status" value="1"/>
</dbReference>
<feature type="chain" id="PRO_5001815462" description="Endonuclease/exonuclease/phosphatase domain-containing protein" evidence="2">
    <location>
        <begin position="19"/>
        <end position="316"/>
    </location>
</feature>
<gene>
    <name evidence="4" type="ORF">ACRE_034610</name>
</gene>
<dbReference type="PANTHER" id="PTHR12121">
    <property type="entry name" value="CARBON CATABOLITE REPRESSOR PROTEIN 4"/>
    <property type="match status" value="1"/>
</dbReference>
<dbReference type="HOGENOM" id="CLU_030508_0_2_1"/>
<dbReference type="Pfam" id="PF03372">
    <property type="entry name" value="Exo_endo_phos"/>
    <property type="match status" value="1"/>
</dbReference>
<keyword evidence="2" id="KW-0732">Signal</keyword>
<feature type="compositionally biased region" description="Basic residues" evidence="1">
    <location>
        <begin position="295"/>
        <end position="309"/>
    </location>
</feature>
<evidence type="ECO:0000259" key="3">
    <source>
        <dbReference type="Pfam" id="PF03372"/>
    </source>
</evidence>
<dbReference type="Gene3D" id="3.60.10.10">
    <property type="entry name" value="Endonuclease/exonuclease/phosphatase"/>
    <property type="match status" value="1"/>
</dbReference>
<dbReference type="InterPro" id="IPR036691">
    <property type="entry name" value="Endo/exonu/phosph_ase_sf"/>
</dbReference>
<dbReference type="InterPro" id="IPR050410">
    <property type="entry name" value="CCR4/nocturin_mRNA_transcr"/>
</dbReference>
<feature type="region of interest" description="Disordered" evidence="1">
    <location>
        <begin position="292"/>
        <end position="316"/>
    </location>
</feature>
<keyword evidence="5" id="KW-1185">Reference proteome</keyword>
<comment type="caution">
    <text evidence="4">The sequence shown here is derived from an EMBL/GenBank/DDBJ whole genome shotgun (WGS) entry which is preliminary data.</text>
</comment>
<accession>A0A086T8P2</accession>
<feature type="domain" description="Endonuclease/exonuclease/phosphatase" evidence="3">
    <location>
        <begin position="29"/>
        <end position="285"/>
    </location>
</feature>
<dbReference type="AlphaFoldDB" id="A0A086T8P2"/>
<dbReference type="SUPFAM" id="SSF56219">
    <property type="entry name" value="DNase I-like"/>
    <property type="match status" value="1"/>
</dbReference>
<evidence type="ECO:0000313" key="5">
    <source>
        <dbReference type="Proteomes" id="UP000029964"/>
    </source>
</evidence>
<sequence>MKIANSILLGGLASLAAAKPQHDFDVRLMTYNIRYAATSPTGQEKPWAVRRPLVAGQLAHELAGRPDTLLCFQEALHTQVLDIKADLGQGWEYVGVGRDDGATGGELSPIFYRPEEWKLKEKDTYWLSETPHVVGSVGWDAALPRIVTVAELEHKETGKPFVYMCTHFDHRGQVAREKSAELIVDIADEWASGNEGASVFLGGDLNADPENPAYQTLASRLHDVRDVVPQELHYGHDMTFTGFDSNVDNDSMIDHLFVRNPAGLEWESFAVLNTLYEDGIFISDHRPVVVDVRGPGKKGQRQNRRRAIRGSHAYGV</sequence>
<evidence type="ECO:0000313" key="4">
    <source>
        <dbReference type="EMBL" id="KFH45724.1"/>
    </source>
</evidence>
<name>A0A086T8P2_HAPC1</name>
<dbReference type="InterPro" id="IPR005135">
    <property type="entry name" value="Endo/exonuclease/phosphatase"/>
</dbReference>
<dbReference type="OrthoDB" id="276515at2759"/>
<organism evidence="4 5">
    <name type="scientific">Hapsidospora chrysogenum (strain ATCC 11550 / CBS 779.69 / DSM 880 / IAM 14645 / JCM 23072 / IMI 49137)</name>
    <name type="common">Acremonium chrysogenum</name>
    <dbReference type="NCBI Taxonomy" id="857340"/>
    <lineage>
        <taxon>Eukaryota</taxon>
        <taxon>Fungi</taxon>
        <taxon>Dikarya</taxon>
        <taxon>Ascomycota</taxon>
        <taxon>Pezizomycotina</taxon>
        <taxon>Sordariomycetes</taxon>
        <taxon>Hypocreomycetidae</taxon>
        <taxon>Hypocreales</taxon>
        <taxon>Bionectriaceae</taxon>
        <taxon>Hapsidospora</taxon>
    </lineage>
</organism>